<evidence type="ECO:0000313" key="2">
    <source>
        <dbReference type="EMBL" id="BAU81391.1"/>
    </source>
</evidence>
<keyword evidence="3" id="KW-1185">Reference proteome</keyword>
<proteinExistence type="predicted"/>
<dbReference type="AlphaFoldDB" id="A0A160NUY0"/>
<evidence type="ECO:0000313" key="3">
    <source>
        <dbReference type="Proteomes" id="UP000217676"/>
    </source>
</evidence>
<dbReference type="KEGG" id="slau:SLA_0436"/>
<dbReference type="EMBL" id="AP017424">
    <property type="protein sequence ID" value="BAU81391.1"/>
    <property type="molecule type" value="Genomic_DNA"/>
</dbReference>
<dbReference type="Proteomes" id="UP000217676">
    <property type="component" value="Chromosome"/>
</dbReference>
<feature type="region of interest" description="Disordered" evidence="1">
    <location>
        <begin position="1"/>
        <end position="104"/>
    </location>
</feature>
<accession>A0A160NUY0</accession>
<gene>
    <name evidence="2" type="ORF">SLA_0436</name>
</gene>
<sequence>MSDTEVNYVPHTRIPEASSVGQAIAGRTEAHRPRGKRAGEPKVHSRGVAAAGRPVRVPGPRECQARADPPTRSPASPTPYRRERISPAGTEGTSGPRQAGILPRPHVRPLVPLFRVYALWDSAEHDNP</sequence>
<feature type="compositionally biased region" description="Basic and acidic residues" evidence="1">
    <location>
        <begin position="28"/>
        <end position="43"/>
    </location>
</feature>
<protein>
    <submittedName>
        <fullName evidence="2">M protein repeat protein</fullName>
    </submittedName>
</protein>
<organism evidence="2 3">
    <name type="scientific">Streptomyces laurentii</name>
    <dbReference type="NCBI Taxonomy" id="39478"/>
    <lineage>
        <taxon>Bacteria</taxon>
        <taxon>Bacillati</taxon>
        <taxon>Actinomycetota</taxon>
        <taxon>Actinomycetes</taxon>
        <taxon>Kitasatosporales</taxon>
        <taxon>Streptomycetaceae</taxon>
        <taxon>Streptomyces</taxon>
    </lineage>
</organism>
<evidence type="ECO:0000256" key="1">
    <source>
        <dbReference type="SAM" id="MobiDB-lite"/>
    </source>
</evidence>
<reference evidence="2 3" key="1">
    <citation type="journal article" date="2016" name="Genome Announc.">
        <title>Complete Genome Sequence of Thiostrepton-Producing Streptomyces laurentii ATCC 31255.</title>
        <authorList>
            <person name="Doi K."/>
            <person name="Fujino Y."/>
            <person name="Nagayoshi Y."/>
            <person name="Ohshima T."/>
            <person name="Ogata S."/>
        </authorList>
    </citation>
    <scope>NUCLEOTIDE SEQUENCE [LARGE SCALE GENOMIC DNA]</scope>
    <source>
        <strain evidence="2 3">ATCC 31255</strain>
    </source>
</reference>
<name>A0A160NUY0_STRLU</name>